<name>A0A4Q0A065_9FUNG</name>
<dbReference type="EMBL" id="ML002269">
    <property type="protein sequence ID" value="RKP39466.1"/>
    <property type="molecule type" value="Genomic_DNA"/>
</dbReference>
<protein>
    <submittedName>
        <fullName evidence="1">Uncharacterized protein</fullName>
    </submittedName>
</protein>
<proteinExistence type="predicted"/>
<organism evidence="1 2">
    <name type="scientific">Dimargaris cristalligena</name>
    <dbReference type="NCBI Taxonomy" id="215637"/>
    <lineage>
        <taxon>Eukaryota</taxon>
        <taxon>Fungi</taxon>
        <taxon>Fungi incertae sedis</taxon>
        <taxon>Zoopagomycota</taxon>
        <taxon>Kickxellomycotina</taxon>
        <taxon>Dimargaritomycetes</taxon>
        <taxon>Dimargaritales</taxon>
        <taxon>Dimargaritaceae</taxon>
        <taxon>Dimargaris</taxon>
    </lineage>
</organism>
<evidence type="ECO:0000313" key="2">
    <source>
        <dbReference type="Proteomes" id="UP000268162"/>
    </source>
</evidence>
<reference evidence="2" key="1">
    <citation type="journal article" date="2018" name="Nat. Microbiol.">
        <title>Leveraging single-cell genomics to expand the fungal tree of life.</title>
        <authorList>
            <person name="Ahrendt S.R."/>
            <person name="Quandt C.A."/>
            <person name="Ciobanu D."/>
            <person name="Clum A."/>
            <person name="Salamov A."/>
            <person name="Andreopoulos B."/>
            <person name="Cheng J.F."/>
            <person name="Woyke T."/>
            <person name="Pelin A."/>
            <person name="Henrissat B."/>
            <person name="Reynolds N.K."/>
            <person name="Benny G.L."/>
            <person name="Smith M.E."/>
            <person name="James T.Y."/>
            <person name="Grigoriev I.V."/>
        </authorList>
    </citation>
    <scope>NUCLEOTIDE SEQUENCE [LARGE SCALE GENOMIC DNA]</scope>
    <source>
        <strain evidence="2">RSA 468</strain>
    </source>
</reference>
<dbReference type="AlphaFoldDB" id="A0A4Q0A065"/>
<gene>
    <name evidence="1" type="ORF">BJ085DRAFT_37517</name>
</gene>
<accession>A0A4Q0A065</accession>
<dbReference type="Proteomes" id="UP000268162">
    <property type="component" value="Unassembled WGS sequence"/>
</dbReference>
<keyword evidence="2" id="KW-1185">Reference proteome</keyword>
<sequence length="118" mass="13656">MVGTDIPQFRFRLIHPTRRIQIKVVEATRPDHIICTVYYGDLQYMVRNMGSDPSIAYPFSWAGKYYLKGDPLLFRDLKDGQYHVKIFFLKPFGAPTVSSPDQVAWMSPQFTIKRPTIG</sequence>
<evidence type="ECO:0000313" key="1">
    <source>
        <dbReference type="EMBL" id="RKP39466.1"/>
    </source>
</evidence>